<dbReference type="RefSeq" id="WP_266151079.1">
    <property type="nucleotide sequence ID" value="NZ_CP064028.1"/>
</dbReference>
<feature type="signal peptide" evidence="1">
    <location>
        <begin position="1"/>
        <end position="21"/>
    </location>
</feature>
<keyword evidence="3" id="KW-1185">Reference proteome</keyword>
<gene>
    <name evidence="2" type="ORF">ACFO5W_05620</name>
</gene>
<accession>A0ABV9BZF3</accession>
<protein>
    <recommendedName>
        <fullName evidence="4">Outer membrane protein beta-barrel domain-containing protein</fullName>
    </recommendedName>
</protein>
<evidence type="ECO:0008006" key="4">
    <source>
        <dbReference type="Google" id="ProtNLM"/>
    </source>
</evidence>
<dbReference type="EMBL" id="JBHSGA010000011">
    <property type="protein sequence ID" value="MFC4526111.1"/>
    <property type="molecule type" value="Genomic_DNA"/>
</dbReference>
<name>A0ABV9BZF3_9GAMM</name>
<reference evidence="3" key="1">
    <citation type="journal article" date="2019" name="Int. J. Syst. Evol. Microbiol.">
        <title>The Global Catalogue of Microorganisms (GCM) 10K type strain sequencing project: providing services to taxonomists for standard genome sequencing and annotation.</title>
        <authorList>
            <consortium name="The Broad Institute Genomics Platform"/>
            <consortium name="The Broad Institute Genome Sequencing Center for Infectious Disease"/>
            <person name="Wu L."/>
            <person name="Ma J."/>
        </authorList>
    </citation>
    <scope>NUCLEOTIDE SEQUENCE [LARGE SCALE GENOMIC DNA]</scope>
    <source>
        <strain evidence="3">CCM 4481</strain>
    </source>
</reference>
<feature type="chain" id="PRO_5045456362" description="Outer membrane protein beta-barrel domain-containing protein" evidence="1">
    <location>
        <begin position="22"/>
        <end position="166"/>
    </location>
</feature>
<evidence type="ECO:0000313" key="2">
    <source>
        <dbReference type="EMBL" id="MFC4526111.1"/>
    </source>
</evidence>
<organism evidence="2 3">
    <name type="scientific">Dyella halodurans</name>
    <dbReference type="NCBI Taxonomy" id="1920171"/>
    <lineage>
        <taxon>Bacteria</taxon>
        <taxon>Pseudomonadati</taxon>
        <taxon>Pseudomonadota</taxon>
        <taxon>Gammaproteobacteria</taxon>
        <taxon>Lysobacterales</taxon>
        <taxon>Rhodanobacteraceae</taxon>
        <taxon>Dyella</taxon>
    </lineage>
</organism>
<evidence type="ECO:0000313" key="3">
    <source>
        <dbReference type="Proteomes" id="UP001595961"/>
    </source>
</evidence>
<comment type="caution">
    <text evidence="2">The sequence shown here is derived from an EMBL/GenBank/DDBJ whole genome shotgun (WGS) entry which is preliminary data.</text>
</comment>
<keyword evidence="1" id="KW-0732">Signal</keyword>
<dbReference type="Proteomes" id="UP001595961">
    <property type="component" value="Unassembled WGS sequence"/>
</dbReference>
<evidence type="ECO:0000256" key="1">
    <source>
        <dbReference type="SAM" id="SignalP"/>
    </source>
</evidence>
<sequence>MRIVTASLTATLLLISLQARGDDDKDGPIRLEFGGADEWSLQDHQHQRGPGVGLEIESFKDFEIEIGTAPLRGGHTTEWNTDVIIKKEYPLSPNLEFEAGLGPEWNHTIGSHIRNSAGAAVEAELIYWTSANHHLGWYVEPEYGYDFGKEHEQSLGIGVGLTVSLF</sequence>
<proteinExistence type="predicted"/>